<evidence type="ECO:0000313" key="1">
    <source>
        <dbReference type="EMBL" id="MDW2800500.1"/>
    </source>
</evidence>
<gene>
    <name evidence="1" type="ORF">RZO55_23310</name>
</gene>
<proteinExistence type="predicted"/>
<keyword evidence="2" id="KW-1185">Reference proteome</keyword>
<accession>A0ABU4GS77</accession>
<evidence type="ECO:0000313" key="2">
    <source>
        <dbReference type="Proteomes" id="UP001276854"/>
    </source>
</evidence>
<protein>
    <submittedName>
        <fullName evidence="1">Uncharacterized protein</fullName>
    </submittedName>
</protein>
<reference evidence="1 2" key="1">
    <citation type="submission" date="2023-10" db="EMBL/GenBank/DDBJ databases">
        <title>A novel Glycoside Hydrolase 43-Like Enzyme from Clostrdium boliviensis is an Endo-xylanase, and a Candidate for Xylooligosaccharides Production from Different Xylan Substrates.</title>
        <authorList>
            <person name="Alvarez M.T."/>
            <person name="Rocabado-Villegas L.R."/>
            <person name="Salas-Veizaga D.M."/>
            <person name="Linares-Pasten J.A."/>
            <person name="Gudmundsdottir E.E."/>
            <person name="Hreggvidsson G.O."/>
            <person name="Adlercreutz P."/>
            <person name="Nordberg Karlsson E."/>
        </authorList>
    </citation>
    <scope>NUCLEOTIDE SEQUENCE [LARGE SCALE GENOMIC DNA]</scope>
    <source>
        <strain evidence="1 2">E-1</strain>
    </source>
</reference>
<dbReference type="RefSeq" id="WP_318066669.1">
    <property type="nucleotide sequence ID" value="NZ_JAWONS010000326.1"/>
</dbReference>
<dbReference type="Proteomes" id="UP001276854">
    <property type="component" value="Unassembled WGS sequence"/>
</dbReference>
<organism evidence="1 2">
    <name type="scientific">Clostridium boliviensis</name>
    <dbReference type="NCBI Taxonomy" id="318465"/>
    <lineage>
        <taxon>Bacteria</taxon>
        <taxon>Bacillati</taxon>
        <taxon>Bacillota</taxon>
        <taxon>Clostridia</taxon>
        <taxon>Eubacteriales</taxon>
        <taxon>Clostridiaceae</taxon>
        <taxon>Clostridium</taxon>
    </lineage>
</organism>
<dbReference type="EMBL" id="JAWONS010000326">
    <property type="protein sequence ID" value="MDW2800500.1"/>
    <property type="molecule type" value="Genomic_DNA"/>
</dbReference>
<name>A0ABU4GS77_9CLOT</name>
<comment type="caution">
    <text evidence="1">The sequence shown here is derived from an EMBL/GenBank/DDBJ whole genome shotgun (WGS) entry which is preliminary data.</text>
</comment>
<sequence length="53" mass="5869">MELVIIVDIDAKESGLDEEFIKDNIIDFTRDLLINGAAEQEIGLTLKAVDYSA</sequence>